<proteinExistence type="predicted"/>
<evidence type="ECO:0000256" key="8">
    <source>
        <dbReference type="SAM" id="MobiDB-lite"/>
    </source>
</evidence>
<sequence length="125" mass="13456">MAIVKTTNRENEGGSGDSQQVSRPVDRTKSVVNQGGAPLTRPTRSAGVPMRQAPVSSSQASPKDFVNDTMTELKKVDWPTRQERSAGTIVTIGLLIFFALYILGLDSAARFLFIALGILPPDTPQ</sequence>
<evidence type="ECO:0000313" key="11">
    <source>
        <dbReference type="Proteomes" id="UP000237684"/>
    </source>
</evidence>
<protein>
    <submittedName>
        <fullName evidence="10">Preprotein translocase, SecE subunit</fullName>
    </submittedName>
</protein>
<organism evidence="10 11">
    <name type="scientific">Abditibacterium utsteinense</name>
    <dbReference type="NCBI Taxonomy" id="1960156"/>
    <lineage>
        <taxon>Bacteria</taxon>
        <taxon>Pseudomonadati</taxon>
        <taxon>Abditibacteriota</taxon>
        <taxon>Abditibacteriia</taxon>
        <taxon>Abditibacteriales</taxon>
        <taxon>Abditibacteriaceae</taxon>
        <taxon>Abditibacterium</taxon>
    </lineage>
</organism>
<dbReference type="InterPro" id="IPR001901">
    <property type="entry name" value="Translocase_SecE/Sec61-g"/>
</dbReference>
<evidence type="ECO:0000256" key="1">
    <source>
        <dbReference type="ARBA" id="ARBA00004370"/>
    </source>
</evidence>
<evidence type="ECO:0000256" key="3">
    <source>
        <dbReference type="ARBA" id="ARBA00022692"/>
    </source>
</evidence>
<keyword evidence="11" id="KW-1185">Reference proteome</keyword>
<dbReference type="PROSITE" id="PS01067">
    <property type="entry name" value="SECE_SEC61G"/>
    <property type="match status" value="1"/>
</dbReference>
<accession>A0A2S8SSV8</accession>
<dbReference type="NCBIfam" id="TIGR00964">
    <property type="entry name" value="secE_bact"/>
    <property type="match status" value="1"/>
</dbReference>
<evidence type="ECO:0000256" key="9">
    <source>
        <dbReference type="SAM" id="Phobius"/>
    </source>
</evidence>
<dbReference type="EMBL" id="NIGF01000008">
    <property type="protein sequence ID" value="PQV63893.1"/>
    <property type="molecule type" value="Genomic_DNA"/>
</dbReference>
<dbReference type="RefSeq" id="WP_105483734.1">
    <property type="nucleotide sequence ID" value="NZ_NIGF01000008.1"/>
</dbReference>
<evidence type="ECO:0000256" key="5">
    <source>
        <dbReference type="ARBA" id="ARBA00022989"/>
    </source>
</evidence>
<dbReference type="GO" id="GO:0006605">
    <property type="term" value="P:protein targeting"/>
    <property type="evidence" value="ECO:0007669"/>
    <property type="project" value="InterPro"/>
</dbReference>
<dbReference type="InterPro" id="IPR005807">
    <property type="entry name" value="SecE_bac"/>
</dbReference>
<comment type="subcellular location">
    <subcellularLocation>
        <location evidence="1">Membrane</location>
    </subcellularLocation>
</comment>
<keyword evidence="7 9" id="KW-0472">Membrane</keyword>
<reference evidence="10 11" key="1">
    <citation type="journal article" date="2018" name="Syst. Appl. Microbiol.">
        <title>Abditibacterium utsteinense sp. nov., the first cultivated member of candidate phylum FBP, isolated from ice-free Antarctic soil samples.</title>
        <authorList>
            <person name="Tahon G."/>
            <person name="Tytgat B."/>
            <person name="Lebbe L."/>
            <person name="Carlier A."/>
            <person name="Willems A."/>
        </authorList>
    </citation>
    <scope>NUCLEOTIDE SEQUENCE [LARGE SCALE GENOMIC DNA]</scope>
    <source>
        <strain evidence="10 11">LMG 29911</strain>
    </source>
</reference>
<dbReference type="GO" id="GO:0009306">
    <property type="term" value="P:protein secretion"/>
    <property type="evidence" value="ECO:0007669"/>
    <property type="project" value="InterPro"/>
</dbReference>
<keyword evidence="4" id="KW-0653">Protein transport</keyword>
<evidence type="ECO:0000256" key="7">
    <source>
        <dbReference type="ARBA" id="ARBA00023136"/>
    </source>
</evidence>
<feature type="transmembrane region" description="Helical" evidence="9">
    <location>
        <begin position="89"/>
        <end position="119"/>
    </location>
</feature>
<name>A0A2S8SSV8_9BACT</name>
<dbReference type="Gene3D" id="1.20.5.1030">
    <property type="entry name" value="Preprotein translocase secy subunit"/>
    <property type="match status" value="1"/>
</dbReference>
<evidence type="ECO:0000313" key="10">
    <source>
        <dbReference type="EMBL" id="PQV63893.1"/>
    </source>
</evidence>
<dbReference type="AlphaFoldDB" id="A0A2S8SSV8"/>
<dbReference type="Proteomes" id="UP000237684">
    <property type="component" value="Unassembled WGS sequence"/>
</dbReference>
<dbReference type="GO" id="GO:0008320">
    <property type="term" value="F:protein transmembrane transporter activity"/>
    <property type="evidence" value="ECO:0007669"/>
    <property type="project" value="InterPro"/>
</dbReference>
<dbReference type="Pfam" id="PF00584">
    <property type="entry name" value="SecE"/>
    <property type="match status" value="1"/>
</dbReference>
<keyword evidence="3 9" id="KW-0812">Transmembrane</keyword>
<comment type="caution">
    <text evidence="10">The sequence shown here is derived from an EMBL/GenBank/DDBJ whole genome shotgun (WGS) entry which is preliminary data.</text>
</comment>
<dbReference type="InParanoid" id="A0A2S8SSV8"/>
<evidence type="ECO:0000256" key="4">
    <source>
        <dbReference type="ARBA" id="ARBA00022927"/>
    </source>
</evidence>
<dbReference type="GO" id="GO:0016020">
    <property type="term" value="C:membrane"/>
    <property type="evidence" value="ECO:0007669"/>
    <property type="project" value="UniProtKB-SubCell"/>
</dbReference>
<dbReference type="OrthoDB" id="9805743at2"/>
<evidence type="ECO:0000256" key="2">
    <source>
        <dbReference type="ARBA" id="ARBA00022448"/>
    </source>
</evidence>
<evidence type="ECO:0000256" key="6">
    <source>
        <dbReference type="ARBA" id="ARBA00023010"/>
    </source>
</evidence>
<dbReference type="InterPro" id="IPR038379">
    <property type="entry name" value="SecE_sf"/>
</dbReference>
<dbReference type="GO" id="GO:0006886">
    <property type="term" value="P:intracellular protein transport"/>
    <property type="evidence" value="ECO:0007669"/>
    <property type="project" value="InterPro"/>
</dbReference>
<gene>
    <name evidence="10" type="ORF">B1R32_108104</name>
</gene>
<keyword evidence="6" id="KW-0811">Translocation</keyword>
<keyword evidence="5 9" id="KW-1133">Transmembrane helix</keyword>
<keyword evidence="2" id="KW-0813">Transport</keyword>
<feature type="region of interest" description="Disordered" evidence="8">
    <location>
        <begin position="1"/>
        <end position="66"/>
    </location>
</feature>